<organism evidence="1 2">
    <name type="scientific">Parasulfitobacter algicola</name>
    <dbReference type="NCBI Taxonomy" id="2614809"/>
    <lineage>
        <taxon>Bacteria</taxon>
        <taxon>Pseudomonadati</taxon>
        <taxon>Pseudomonadota</taxon>
        <taxon>Alphaproteobacteria</taxon>
        <taxon>Rhodobacterales</taxon>
        <taxon>Roseobacteraceae</taxon>
        <taxon>Parasulfitobacter</taxon>
    </lineage>
</organism>
<name>A0ABX2IVS6_9RHOB</name>
<reference evidence="1 2" key="1">
    <citation type="submission" date="2020-06" db="EMBL/GenBank/DDBJ databases">
        <title>Sulfitobacter algicola sp. nov., isolated from green algae.</title>
        <authorList>
            <person name="Wang C."/>
        </authorList>
    </citation>
    <scope>NUCLEOTIDE SEQUENCE [LARGE SCALE GENOMIC DNA]</scope>
    <source>
        <strain evidence="1 2">1151</strain>
    </source>
</reference>
<protein>
    <submittedName>
        <fullName evidence="1">Uncharacterized protein</fullName>
    </submittedName>
</protein>
<dbReference type="Proteomes" id="UP000777935">
    <property type="component" value="Unassembled WGS sequence"/>
</dbReference>
<evidence type="ECO:0000313" key="2">
    <source>
        <dbReference type="Proteomes" id="UP000777935"/>
    </source>
</evidence>
<comment type="caution">
    <text evidence="1">The sequence shown here is derived from an EMBL/GenBank/DDBJ whole genome shotgun (WGS) entry which is preliminary data.</text>
</comment>
<gene>
    <name evidence="1" type="ORF">HRQ87_04945</name>
</gene>
<sequence length="229" mass="24631">MIKYIMIAYVAVVGLAGFVLTAMPGPDQSGTVSGATPGGTGRYGVSVFQYGQQVSLRRNPGSPYYAEATLQADGFDLVIPRMQCGWTPDNRVDLADTGLAIRTEVGERAQVLMAMMFNAAPQARLDDPHNTLFPPATGAASGAHDQRELIVSDEYDLLSDLTSHASFSDQRFTRISDQTVTVSIDTIYDIRAGQGLIESGLEAVLIFGAYAPACTDRNKSVDVLKLIFE</sequence>
<dbReference type="EMBL" id="JABUFE010000002">
    <property type="protein sequence ID" value="NSX54143.1"/>
    <property type="molecule type" value="Genomic_DNA"/>
</dbReference>
<dbReference type="RefSeq" id="WP_174135863.1">
    <property type="nucleotide sequence ID" value="NZ_JABUFE010000002.1"/>
</dbReference>
<evidence type="ECO:0000313" key="1">
    <source>
        <dbReference type="EMBL" id="NSX54143.1"/>
    </source>
</evidence>
<proteinExistence type="predicted"/>
<accession>A0ABX2IVS6</accession>
<keyword evidence="2" id="KW-1185">Reference proteome</keyword>